<feature type="transmembrane region" description="Helical" evidence="9">
    <location>
        <begin position="46"/>
        <end position="66"/>
    </location>
</feature>
<evidence type="ECO:0000256" key="4">
    <source>
        <dbReference type="ARBA" id="ARBA00022475"/>
    </source>
</evidence>
<dbReference type="PANTHER" id="PTHR32024:SF2">
    <property type="entry name" value="TRK SYSTEM POTASSIUM UPTAKE PROTEIN TRKG-RELATED"/>
    <property type="match status" value="1"/>
</dbReference>
<dbReference type="EMBL" id="LR792632">
    <property type="protein sequence ID" value="CAB3289660.1"/>
    <property type="molecule type" value="Genomic_DNA"/>
</dbReference>
<accession>A0A8D6PVZ7</accession>
<dbReference type="Proteomes" id="UP000679213">
    <property type="component" value="Chromosome I"/>
</dbReference>
<evidence type="ECO:0000313" key="11">
    <source>
        <dbReference type="Proteomes" id="UP000679213"/>
    </source>
</evidence>
<evidence type="ECO:0000256" key="7">
    <source>
        <dbReference type="ARBA" id="ARBA00023065"/>
    </source>
</evidence>
<feature type="transmembrane region" description="Helical" evidence="9">
    <location>
        <begin position="315"/>
        <end position="337"/>
    </location>
</feature>
<feature type="transmembrane region" description="Helical" evidence="9">
    <location>
        <begin position="143"/>
        <end position="168"/>
    </location>
</feature>
<dbReference type="GO" id="GO:0008324">
    <property type="term" value="F:monoatomic cation transmembrane transporter activity"/>
    <property type="evidence" value="ECO:0007669"/>
    <property type="project" value="InterPro"/>
</dbReference>
<evidence type="ECO:0000313" key="10">
    <source>
        <dbReference type="EMBL" id="CAB3289660.1"/>
    </source>
</evidence>
<dbReference type="AlphaFoldDB" id="A0A8D6PVZ7"/>
<reference evidence="10 11" key="1">
    <citation type="submission" date="2020-04" db="EMBL/GenBank/DDBJ databases">
        <authorList>
            <consortium name="Genoscope - CEA"/>
            <person name="William W."/>
        </authorList>
    </citation>
    <scope>NUCLEOTIDE SEQUENCE [LARGE SCALE GENOMIC DNA]</scope>
    <source>
        <strain evidence="10 11">SG7</strain>
    </source>
</reference>
<comment type="subcellular location">
    <subcellularLocation>
        <location evidence="1">Cell membrane</location>
        <topology evidence="1">Multi-pass membrane protein</topology>
    </subcellularLocation>
</comment>
<protein>
    <submittedName>
        <fullName evidence="10">Potassium uptake protein TrkH</fullName>
    </submittedName>
</protein>
<feature type="transmembrane region" description="Helical" evidence="9">
    <location>
        <begin position="447"/>
        <end position="468"/>
    </location>
</feature>
<evidence type="ECO:0000256" key="9">
    <source>
        <dbReference type="SAM" id="Phobius"/>
    </source>
</evidence>
<gene>
    <name evidence="10" type="ORF">MLAUSG7_1353</name>
</gene>
<evidence type="ECO:0000256" key="1">
    <source>
        <dbReference type="ARBA" id="ARBA00004651"/>
    </source>
</evidence>
<dbReference type="KEGG" id="mesg:MLAUSG7_1353"/>
<dbReference type="PANTHER" id="PTHR32024">
    <property type="entry name" value="TRK SYSTEM POTASSIUM UPTAKE PROTEIN TRKG-RELATED"/>
    <property type="match status" value="1"/>
</dbReference>
<dbReference type="InterPro" id="IPR003445">
    <property type="entry name" value="Cat_transpt"/>
</dbReference>
<feature type="transmembrane region" description="Helical" evidence="9">
    <location>
        <begin position="241"/>
        <end position="262"/>
    </location>
</feature>
<dbReference type="Pfam" id="PF02386">
    <property type="entry name" value="TrkH"/>
    <property type="match status" value="2"/>
</dbReference>
<keyword evidence="8 9" id="KW-0472">Membrane</keyword>
<evidence type="ECO:0000256" key="5">
    <source>
        <dbReference type="ARBA" id="ARBA00022692"/>
    </source>
</evidence>
<evidence type="ECO:0000256" key="2">
    <source>
        <dbReference type="ARBA" id="ARBA00009137"/>
    </source>
</evidence>
<feature type="transmembrane region" description="Helical" evidence="9">
    <location>
        <begin position="387"/>
        <end position="410"/>
    </location>
</feature>
<keyword evidence="11" id="KW-1185">Reference proteome</keyword>
<keyword evidence="5 9" id="KW-0812">Transmembrane</keyword>
<evidence type="ECO:0000256" key="6">
    <source>
        <dbReference type="ARBA" id="ARBA00022989"/>
    </source>
</evidence>
<feature type="transmembrane region" description="Helical" evidence="9">
    <location>
        <begin position="274"/>
        <end position="295"/>
    </location>
</feature>
<keyword evidence="4" id="KW-1003">Cell membrane</keyword>
<dbReference type="GO" id="GO:0005886">
    <property type="term" value="C:plasma membrane"/>
    <property type="evidence" value="ECO:0007669"/>
    <property type="project" value="UniProtKB-SubCell"/>
</dbReference>
<evidence type="ECO:0000256" key="8">
    <source>
        <dbReference type="ARBA" id="ARBA00023136"/>
    </source>
</evidence>
<proteinExistence type="inferred from homology"/>
<dbReference type="GO" id="GO:0030001">
    <property type="term" value="P:metal ion transport"/>
    <property type="evidence" value="ECO:0007669"/>
    <property type="project" value="UniProtKB-ARBA"/>
</dbReference>
<organism evidence="10 11">
    <name type="scientific">Methanocaldococcus lauensis</name>
    <dbReference type="NCBI Taxonomy" id="2546128"/>
    <lineage>
        <taxon>Archaea</taxon>
        <taxon>Methanobacteriati</taxon>
        <taxon>Methanobacteriota</taxon>
        <taxon>Methanomada group</taxon>
        <taxon>Methanococci</taxon>
        <taxon>Methanococcales</taxon>
        <taxon>Methanocaldococcaceae</taxon>
        <taxon>Methanocaldococcus</taxon>
    </lineage>
</organism>
<name>A0A8D6PVZ7_9EURY</name>
<feature type="transmembrane region" description="Helical" evidence="9">
    <location>
        <begin position="16"/>
        <end position="40"/>
    </location>
</feature>
<feature type="transmembrane region" description="Helical" evidence="9">
    <location>
        <begin position="189"/>
        <end position="211"/>
    </location>
</feature>
<keyword evidence="7" id="KW-0406">Ion transport</keyword>
<evidence type="ECO:0000256" key="3">
    <source>
        <dbReference type="ARBA" id="ARBA00022448"/>
    </source>
</evidence>
<feature type="transmembrane region" description="Helical" evidence="9">
    <location>
        <begin position="78"/>
        <end position="100"/>
    </location>
</feature>
<keyword evidence="3" id="KW-0813">Transport</keyword>
<keyword evidence="6 9" id="KW-1133">Transmembrane helix</keyword>
<comment type="similarity">
    <text evidence="2">Belongs to the TrkH potassium transport family.</text>
</comment>
<sequence>MGEMLDILNKKDIKGILNILGGIIAVIGLFTLIPCIIAFYYNENTIFNFLVPGIFFTIFGCILKKITKPRNLKLHHSMIASALAWLIASLIGAIPLYLSIPYFSYVDAVYESMSAWTTTGMTLITNVEVLPKSILFWRSFQQWIGGVGILVLSALVLARSGTVAYLLYSSEARQERIMPSAISTIKTIVWIYTLYTILGIFLLYLSGLSFWESINLTMTGISTGGMSISNYSFPYNDLAKIVMICIMMVGGVISFSIHHRILTGKYFNDIQTKYAIIVITIISIIISIKDHISIIDSLFTVVSAMTSTGFTTINIANLSNLSLFLIIFLMFIGGGAGTTTGGVKIIRFLVILKAMYYEIKEVIYPKSAVIYEHLDNIELDYKIIREAFVIFFLYGITSFFIALTFIFLGYGPYKSIFDAVSFVSNIGMCLGVVTLKTPTIGKIAGIIGMWVGRLEFIPVLVLLASLSLKIQKLSKKCNKK</sequence>